<organism evidence="1 2">
    <name type="scientific">Mycolicibacterium sphagni</name>
    <dbReference type="NCBI Taxonomy" id="1786"/>
    <lineage>
        <taxon>Bacteria</taxon>
        <taxon>Bacillati</taxon>
        <taxon>Actinomycetota</taxon>
        <taxon>Actinomycetes</taxon>
        <taxon>Mycobacteriales</taxon>
        <taxon>Mycobacteriaceae</taxon>
        <taxon>Mycolicibacterium</taxon>
    </lineage>
</organism>
<proteinExistence type="predicted"/>
<sequence length="580" mass="63013">MVSEHLDSAAWWQTIHDLTETPIRDLVAGLDEIAEQAIPYGWLPGRARTFYGTDFATWSDLAGETISSLVNRPKGGIGTVRAIMIAARDAVALARSTRLDEDLDAATAIHRLLDRLTDYDHKLLSARGWALNPQTIPVTARQLGVAPVNVQRNQPRADRRFRELLADPTHAAVVDHAEDLRHRLGPLTHQHTAERALNDLGLDLTTDAGQLLLHLAGPYSRRDTWLEDTAAQGLRAASDTLDAAFAKTGAPTTAALILELEALDIPPQTASEFIHSRPGLRRFGDRWVRWGPTTADKTEAALRLSGVPASAALIAATIGGHERSVRDVLYSDPRFTRATKQTWALRQWGISEYIGVFAEIAARIDTAGGAISIKAIVDDMTATFPDVAESSIRSYLSTPGFVIDNAMVRRRTESDGWPTVAPLYAARGAFHNGRNEIRIAIAVDYDLLRGSGQTLSPATATALGIHPGQRRSFSGTHDIDLFWRLSATNGASVGSLRGLATALGADMDDTIVLAFNVRDSTVKATRIRAGENVRQRLRVLLGKPVRNPVADLARGLRCQPEEVAALLGRRGDAELLEATL</sequence>
<evidence type="ECO:0000313" key="1">
    <source>
        <dbReference type="EMBL" id="NTY62155.1"/>
    </source>
</evidence>
<protein>
    <submittedName>
        <fullName evidence="1">Uncharacterized protein</fullName>
    </submittedName>
</protein>
<gene>
    <name evidence="1" type="ORF">FEG63_21670</name>
</gene>
<comment type="caution">
    <text evidence="1">The sequence shown here is derived from an EMBL/GenBank/DDBJ whole genome shotgun (WGS) entry which is preliminary data.</text>
</comment>
<evidence type="ECO:0000313" key="2">
    <source>
        <dbReference type="Proteomes" id="UP000708347"/>
    </source>
</evidence>
<dbReference type="EMBL" id="VBSB01000014">
    <property type="protein sequence ID" value="NTY62155.1"/>
    <property type="molecule type" value="Genomic_DNA"/>
</dbReference>
<reference evidence="1 2" key="1">
    <citation type="submission" date="2019-05" db="EMBL/GenBank/DDBJ databases">
        <title>Mycolicibacterium sphagni ENV482 genome assembly.</title>
        <authorList>
            <person name="Chen W."/>
            <person name="Faulkner N.W."/>
            <person name="Hyman M.R."/>
        </authorList>
    </citation>
    <scope>NUCLEOTIDE SEQUENCE [LARGE SCALE GENOMIC DNA]</scope>
    <source>
        <strain evidence="1 2">ENV482</strain>
    </source>
</reference>
<name>A0ABX2JXL3_9MYCO</name>
<keyword evidence="2" id="KW-1185">Reference proteome</keyword>
<dbReference type="Proteomes" id="UP000708347">
    <property type="component" value="Unassembled WGS sequence"/>
</dbReference>
<accession>A0ABX2JXL3</accession>